<keyword evidence="2" id="KW-0808">Transferase</keyword>
<dbReference type="PROSITE" id="PS50280">
    <property type="entry name" value="SET"/>
    <property type="match status" value="1"/>
</dbReference>
<evidence type="ECO:0000256" key="4">
    <source>
        <dbReference type="SAM" id="MobiDB-lite"/>
    </source>
</evidence>
<feature type="domain" description="Post-SET" evidence="6">
    <location>
        <begin position="728"/>
        <end position="744"/>
    </location>
</feature>
<dbReference type="Pfam" id="PF00856">
    <property type="entry name" value="SET"/>
    <property type="match status" value="1"/>
</dbReference>
<evidence type="ECO:0000256" key="3">
    <source>
        <dbReference type="ARBA" id="ARBA00022691"/>
    </source>
</evidence>
<dbReference type="SMART" id="SM00317">
    <property type="entry name" value="SET"/>
    <property type="match status" value="1"/>
</dbReference>
<feature type="compositionally biased region" description="Basic and acidic residues" evidence="4">
    <location>
        <begin position="54"/>
        <end position="77"/>
    </location>
</feature>
<evidence type="ECO:0000259" key="6">
    <source>
        <dbReference type="PROSITE" id="PS50868"/>
    </source>
</evidence>
<feature type="compositionally biased region" description="Low complexity" evidence="4">
    <location>
        <begin position="1"/>
        <end position="19"/>
    </location>
</feature>
<dbReference type="OrthoDB" id="5792673at2759"/>
<feature type="region of interest" description="Disordered" evidence="4">
    <location>
        <begin position="1"/>
        <end position="134"/>
    </location>
</feature>
<evidence type="ECO:0000256" key="1">
    <source>
        <dbReference type="ARBA" id="ARBA00022603"/>
    </source>
</evidence>
<dbReference type="GO" id="GO:0032259">
    <property type="term" value="P:methylation"/>
    <property type="evidence" value="ECO:0007669"/>
    <property type="project" value="UniProtKB-KW"/>
</dbReference>
<dbReference type="InterPro" id="IPR046341">
    <property type="entry name" value="SET_dom_sf"/>
</dbReference>
<comment type="caution">
    <text evidence="7">The sequence shown here is derived from an EMBL/GenBank/DDBJ whole genome shotgun (WGS) entry which is preliminary data.</text>
</comment>
<dbReference type="InterPro" id="IPR003616">
    <property type="entry name" value="Post-SET_dom"/>
</dbReference>
<feature type="compositionally biased region" description="Basic and acidic residues" evidence="4">
    <location>
        <begin position="100"/>
        <end position="128"/>
    </location>
</feature>
<sequence>MAGDNGNNGVDGVANQGGAEEVTVTANRFPVSPPPPLQPLVAGDDEEKGVNGSVEDRGGDGEKGVHGVAEGREEEKVVAPAVVSSASCNGTLPHAPSQAEAERMEVEDQGEGRETGEPQLPNDRDARSSNDQGMGKVFDVMPLAVAAPISCGANVSNGSVENVRDVASLLMNRRGSKGGCEYVRNEVTSDRDVRETENRVGFGELQRKKDDVHDGGRKKRWLMSAVNPPPKRRAVSAVRKFPPGCGRAASTLAGSGVEELHLEATPVSVASGGASMEDAMARTPISVQGALVPGLDHSSEAIDGKTIEDDESSKVENRIQEFQVATNVDDFEGAKNGSTCPSNIITKPLPRHGFIERVNGKGSPQEKKFVARAFGDGKMTRKCEGRLQEGTLDTRMRDLVDVKAKHKILKSDKLNMALKDDARSCGDGRMKKKASSTQRGVVHSDMNIKQGNIARRVDATGKCKGIMNRLIEEAKSGKHATTNRIEENDDRDFVDDRIIVQALMAPEKCPWTQGRKSIGSASESHTPKRKLKKKVARPRKELKDATPRKDFSLEVPSSKAIKHEAVEDKEDSHSEEEGNSKASYSADEGKPKALVPSNMPQQGEVLQDNEDEQIENDEYLFDIGHNYHDKVWEERKSGIWGLESSTSDTPEDTEGSTIDASKCSNVGRFINHSCSPNLYAQNVLWDHDDKKIPHIMFFASENIPPLQELTYHYNYTVGKLKDKNGNEKVKPCFCGSPDCSGRLY</sequence>
<dbReference type="InterPro" id="IPR051357">
    <property type="entry name" value="H3K9_HMTase_SUVAR3-9"/>
</dbReference>
<evidence type="ECO:0000256" key="2">
    <source>
        <dbReference type="ARBA" id="ARBA00022679"/>
    </source>
</evidence>
<feature type="domain" description="SET" evidence="5">
    <location>
        <begin position="630"/>
        <end position="714"/>
    </location>
</feature>
<feature type="compositionally biased region" description="Basic residues" evidence="4">
    <location>
        <begin position="527"/>
        <end position="537"/>
    </location>
</feature>
<dbReference type="SUPFAM" id="SSF82199">
    <property type="entry name" value="SET domain"/>
    <property type="match status" value="1"/>
</dbReference>
<dbReference type="InterPro" id="IPR001214">
    <property type="entry name" value="SET_dom"/>
</dbReference>
<dbReference type="PANTHER" id="PTHR45660">
    <property type="entry name" value="HISTONE-LYSINE N-METHYLTRANSFERASE SETMAR"/>
    <property type="match status" value="1"/>
</dbReference>
<evidence type="ECO:0000313" key="8">
    <source>
        <dbReference type="Proteomes" id="UP000479710"/>
    </source>
</evidence>
<gene>
    <name evidence="7" type="ORF">E2562_020395</name>
</gene>
<evidence type="ECO:0000259" key="5">
    <source>
        <dbReference type="PROSITE" id="PS50280"/>
    </source>
</evidence>
<feature type="compositionally biased region" description="Low complexity" evidence="4">
    <location>
        <begin position="78"/>
        <end position="87"/>
    </location>
</feature>
<feature type="region of interest" description="Disordered" evidence="4">
    <location>
        <begin position="510"/>
        <end position="599"/>
    </location>
</feature>
<feature type="compositionally biased region" description="Basic and acidic residues" evidence="4">
    <location>
        <begin position="538"/>
        <end position="552"/>
    </location>
</feature>
<dbReference type="PANTHER" id="PTHR45660:SF46">
    <property type="entry name" value="HISTONE-LYSINE N-METHYLTRANSFERASE, H3 LYSINE-9 SPECIFIC SUVH6"/>
    <property type="match status" value="1"/>
</dbReference>
<evidence type="ECO:0008006" key="9">
    <source>
        <dbReference type="Google" id="ProtNLM"/>
    </source>
</evidence>
<dbReference type="Gene3D" id="2.170.270.10">
    <property type="entry name" value="SET domain"/>
    <property type="match status" value="1"/>
</dbReference>
<organism evidence="7 8">
    <name type="scientific">Oryza meyeriana var. granulata</name>
    <dbReference type="NCBI Taxonomy" id="110450"/>
    <lineage>
        <taxon>Eukaryota</taxon>
        <taxon>Viridiplantae</taxon>
        <taxon>Streptophyta</taxon>
        <taxon>Embryophyta</taxon>
        <taxon>Tracheophyta</taxon>
        <taxon>Spermatophyta</taxon>
        <taxon>Magnoliopsida</taxon>
        <taxon>Liliopsida</taxon>
        <taxon>Poales</taxon>
        <taxon>Poaceae</taxon>
        <taxon>BOP clade</taxon>
        <taxon>Oryzoideae</taxon>
        <taxon>Oryzeae</taxon>
        <taxon>Oryzinae</taxon>
        <taxon>Oryza</taxon>
        <taxon>Oryza meyeriana</taxon>
    </lineage>
</organism>
<dbReference type="Proteomes" id="UP000479710">
    <property type="component" value="Unassembled WGS sequence"/>
</dbReference>
<proteinExistence type="predicted"/>
<keyword evidence="3" id="KW-0949">S-adenosyl-L-methionine</keyword>
<keyword evidence="1" id="KW-0489">Methyltransferase</keyword>
<protein>
    <recommendedName>
        <fullName evidence="9">SET domain-containing protein</fullName>
    </recommendedName>
</protein>
<keyword evidence="8" id="KW-1185">Reference proteome</keyword>
<feature type="compositionally biased region" description="Basic and acidic residues" evidence="4">
    <location>
        <begin position="561"/>
        <end position="579"/>
    </location>
</feature>
<accession>A0A6G1DLG0</accession>
<dbReference type="AlphaFoldDB" id="A0A6G1DLG0"/>
<evidence type="ECO:0000313" key="7">
    <source>
        <dbReference type="EMBL" id="KAF0913241.1"/>
    </source>
</evidence>
<dbReference type="EMBL" id="SPHZ02000006">
    <property type="protein sequence ID" value="KAF0913241.1"/>
    <property type="molecule type" value="Genomic_DNA"/>
</dbReference>
<dbReference type="GO" id="GO:0042054">
    <property type="term" value="F:histone methyltransferase activity"/>
    <property type="evidence" value="ECO:0007669"/>
    <property type="project" value="TreeGrafter"/>
</dbReference>
<dbReference type="GO" id="GO:0003690">
    <property type="term" value="F:double-stranded DNA binding"/>
    <property type="evidence" value="ECO:0007669"/>
    <property type="project" value="TreeGrafter"/>
</dbReference>
<reference evidence="7 8" key="1">
    <citation type="submission" date="2019-11" db="EMBL/GenBank/DDBJ databases">
        <title>Whole genome sequence of Oryza granulata.</title>
        <authorList>
            <person name="Li W."/>
        </authorList>
    </citation>
    <scope>NUCLEOTIDE SEQUENCE [LARGE SCALE GENOMIC DNA]</scope>
    <source>
        <strain evidence="8">cv. Menghai</strain>
        <tissue evidence="7">Leaf</tissue>
    </source>
</reference>
<dbReference type="PROSITE" id="PS50868">
    <property type="entry name" value="POST_SET"/>
    <property type="match status" value="1"/>
</dbReference>
<name>A0A6G1DLG0_9ORYZ</name>